<protein>
    <recommendedName>
        <fullName evidence="4">Transmembrane protein</fullName>
    </recommendedName>
</protein>
<evidence type="ECO:0000313" key="2">
    <source>
        <dbReference type="EMBL" id="ELR20225.1"/>
    </source>
</evidence>
<dbReference type="KEGG" id="acan:ACA1_116980"/>
<evidence type="ECO:0000313" key="3">
    <source>
        <dbReference type="Proteomes" id="UP000011083"/>
    </source>
</evidence>
<feature type="transmembrane region" description="Helical" evidence="1">
    <location>
        <begin position="46"/>
        <end position="64"/>
    </location>
</feature>
<accession>L8H4X8</accession>
<keyword evidence="1" id="KW-0812">Transmembrane</keyword>
<evidence type="ECO:0000256" key="1">
    <source>
        <dbReference type="SAM" id="Phobius"/>
    </source>
</evidence>
<name>L8H4X8_ACACF</name>
<keyword evidence="1" id="KW-1133">Transmembrane helix</keyword>
<dbReference type="EMBL" id="KB007926">
    <property type="protein sequence ID" value="ELR20225.1"/>
    <property type="molecule type" value="Genomic_DNA"/>
</dbReference>
<evidence type="ECO:0008006" key="4">
    <source>
        <dbReference type="Google" id="ProtNLM"/>
    </source>
</evidence>
<dbReference type="VEuPathDB" id="AmoebaDB:ACA1_116980"/>
<dbReference type="GeneID" id="14921072"/>
<keyword evidence="3" id="KW-1185">Reference proteome</keyword>
<organism evidence="2 3">
    <name type="scientific">Acanthamoeba castellanii (strain ATCC 30010 / Neff)</name>
    <dbReference type="NCBI Taxonomy" id="1257118"/>
    <lineage>
        <taxon>Eukaryota</taxon>
        <taxon>Amoebozoa</taxon>
        <taxon>Discosea</taxon>
        <taxon>Longamoebia</taxon>
        <taxon>Centramoebida</taxon>
        <taxon>Acanthamoebidae</taxon>
        <taxon>Acanthamoeba</taxon>
    </lineage>
</organism>
<dbReference type="Proteomes" id="UP000011083">
    <property type="component" value="Unassembled WGS sequence"/>
</dbReference>
<feature type="transmembrane region" description="Helical" evidence="1">
    <location>
        <begin position="21"/>
        <end position="40"/>
    </location>
</feature>
<proteinExistence type="predicted"/>
<dbReference type="AlphaFoldDB" id="L8H4X8"/>
<keyword evidence="1" id="KW-0472">Membrane</keyword>
<reference evidence="2 3" key="1">
    <citation type="journal article" date="2013" name="Genome Biol.">
        <title>Genome of Acanthamoeba castellanii highlights extensive lateral gene transfer and early evolution of tyrosine kinase signaling.</title>
        <authorList>
            <person name="Clarke M."/>
            <person name="Lohan A.J."/>
            <person name="Liu B."/>
            <person name="Lagkouvardos I."/>
            <person name="Roy S."/>
            <person name="Zafar N."/>
            <person name="Bertelli C."/>
            <person name="Schilde C."/>
            <person name="Kianianmomeni A."/>
            <person name="Burglin T.R."/>
            <person name="Frech C."/>
            <person name="Turcotte B."/>
            <person name="Kopec K.O."/>
            <person name="Synnott J.M."/>
            <person name="Choo C."/>
            <person name="Paponov I."/>
            <person name="Finkler A."/>
            <person name="Soon Heng Tan C."/>
            <person name="Hutchins A.P."/>
            <person name="Weinmeier T."/>
            <person name="Rattei T."/>
            <person name="Chu J.S."/>
            <person name="Gimenez G."/>
            <person name="Irimia M."/>
            <person name="Rigden D.J."/>
            <person name="Fitzpatrick D.A."/>
            <person name="Lorenzo-Morales J."/>
            <person name="Bateman A."/>
            <person name="Chiu C.H."/>
            <person name="Tang P."/>
            <person name="Hegemann P."/>
            <person name="Fromm H."/>
            <person name="Raoult D."/>
            <person name="Greub G."/>
            <person name="Miranda-Saavedra D."/>
            <person name="Chen N."/>
            <person name="Nash P."/>
            <person name="Ginger M.L."/>
            <person name="Horn M."/>
            <person name="Schaap P."/>
            <person name="Caler L."/>
            <person name="Loftus B."/>
        </authorList>
    </citation>
    <scope>NUCLEOTIDE SEQUENCE [LARGE SCALE GENOMIC DNA]</scope>
    <source>
        <strain evidence="2 3">Neff</strain>
    </source>
</reference>
<sequence>MSTELRTKQPKNIIGHDNSSVVNWIHVAIIAPGLAALAYRPQYVKYMPWVGGAVAVIHGYLAMVKGKPEKMKNIP</sequence>
<dbReference type="RefSeq" id="XP_004342335.1">
    <property type="nucleotide sequence ID" value="XM_004342286.1"/>
</dbReference>
<gene>
    <name evidence="2" type="ORF">ACA1_116980</name>
</gene>
<dbReference type="OrthoDB" id="10279252at2759"/>